<protein>
    <submittedName>
        <fullName evidence="3">Uncharacterized protein</fullName>
    </submittedName>
</protein>
<dbReference type="AlphaFoldDB" id="A0ABD2HR90"/>
<reference evidence="3 4" key="1">
    <citation type="submission" date="2024-10" db="EMBL/GenBank/DDBJ databases">
        <authorList>
            <person name="Kim D."/>
        </authorList>
    </citation>
    <scope>NUCLEOTIDE SEQUENCE [LARGE SCALE GENOMIC DNA]</scope>
    <source>
        <strain evidence="3">Taebaek</strain>
    </source>
</reference>
<accession>A0ABD2HR90</accession>
<dbReference type="EMBL" id="JBICCN010000440">
    <property type="protein sequence ID" value="KAL3068817.1"/>
    <property type="molecule type" value="Genomic_DNA"/>
</dbReference>
<dbReference type="Proteomes" id="UP001620645">
    <property type="component" value="Unassembled WGS sequence"/>
</dbReference>
<evidence type="ECO:0000313" key="3">
    <source>
        <dbReference type="EMBL" id="KAL3068817.1"/>
    </source>
</evidence>
<feature type="compositionally biased region" description="Polar residues" evidence="1">
    <location>
        <begin position="68"/>
        <end position="80"/>
    </location>
</feature>
<evidence type="ECO:0000256" key="2">
    <source>
        <dbReference type="SAM" id="SignalP"/>
    </source>
</evidence>
<evidence type="ECO:0000256" key="1">
    <source>
        <dbReference type="SAM" id="MobiDB-lite"/>
    </source>
</evidence>
<feature type="region of interest" description="Disordered" evidence="1">
    <location>
        <begin position="68"/>
        <end position="164"/>
    </location>
</feature>
<comment type="caution">
    <text evidence="3">The sequence shown here is derived from an EMBL/GenBank/DDBJ whole genome shotgun (WGS) entry which is preliminary data.</text>
</comment>
<keyword evidence="4" id="KW-1185">Reference proteome</keyword>
<keyword evidence="2" id="KW-0732">Signal</keyword>
<name>A0ABD2HR90_HETSC</name>
<proteinExistence type="predicted"/>
<evidence type="ECO:0000313" key="4">
    <source>
        <dbReference type="Proteomes" id="UP001620645"/>
    </source>
</evidence>
<gene>
    <name evidence="3" type="ORF">niasHS_017383</name>
</gene>
<sequence length="164" mass="17626">MSFITKRFLLLILLVAVSFRFSASTDGKKNANDGNGGNASVGIGTKIKRIVTAGLLFTSLATGGAGAIQQSNVPGGNVTEQMHPPMPNRAMPPPLPSRELKREGPSGHGPGHHSVNFSESKPPPHLTELNPFQKTKAMIEEHAKKMNFTDKKRLSPEGPDPHHH</sequence>
<organism evidence="3 4">
    <name type="scientific">Heterodera schachtii</name>
    <name type="common">Sugarbeet cyst nematode worm</name>
    <name type="synonym">Tylenchus schachtii</name>
    <dbReference type="NCBI Taxonomy" id="97005"/>
    <lineage>
        <taxon>Eukaryota</taxon>
        <taxon>Metazoa</taxon>
        <taxon>Ecdysozoa</taxon>
        <taxon>Nematoda</taxon>
        <taxon>Chromadorea</taxon>
        <taxon>Rhabditida</taxon>
        <taxon>Tylenchina</taxon>
        <taxon>Tylenchomorpha</taxon>
        <taxon>Tylenchoidea</taxon>
        <taxon>Heteroderidae</taxon>
        <taxon>Heteroderinae</taxon>
        <taxon>Heterodera</taxon>
    </lineage>
</organism>
<feature type="compositionally biased region" description="Pro residues" evidence="1">
    <location>
        <begin position="84"/>
        <end position="96"/>
    </location>
</feature>
<feature type="compositionally biased region" description="Basic and acidic residues" evidence="1">
    <location>
        <begin position="137"/>
        <end position="164"/>
    </location>
</feature>
<feature type="signal peptide" evidence="2">
    <location>
        <begin position="1"/>
        <end position="24"/>
    </location>
</feature>
<feature type="chain" id="PRO_5044754960" evidence="2">
    <location>
        <begin position="25"/>
        <end position="164"/>
    </location>
</feature>